<keyword evidence="6" id="KW-0808">Transferase</keyword>
<evidence type="ECO:0000256" key="12">
    <source>
        <dbReference type="ARBA" id="ARBA00047811"/>
    </source>
</evidence>
<accession>A0AAX4J8P0</accession>
<comment type="similarity">
    <text evidence="2">Belongs to the protein kinase superfamily. CMGC Ser/Thr protein kinase family. CDC2/CDKX subfamily.</text>
</comment>
<keyword evidence="9" id="KW-0067">ATP-binding</keyword>
<dbReference type="InterPro" id="IPR011009">
    <property type="entry name" value="Kinase-like_dom_sf"/>
</dbReference>
<evidence type="ECO:0000256" key="1">
    <source>
        <dbReference type="ARBA" id="ARBA00004123"/>
    </source>
</evidence>
<dbReference type="RefSeq" id="XP_065328382.1">
    <property type="nucleotide sequence ID" value="XM_065472310.1"/>
</dbReference>
<dbReference type="InterPro" id="IPR050108">
    <property type="entry name" value="CDK"/>
</dbReference>
<dbReference type="Pfam" id="PF00069">
    <property type="entry name" value="Pkinase"/>
    <property type="match status" value="1"/>
</dbReference>
<keyword evidence="8 16" id="KW-0418">Kinase</keyword>
<evidence type="ECO:0000256" key="8">
    <source>
        <dbReference type="ARBA" id="ARBA00022777"/>
    </source>
</evidence>
<dbReference type="SMART" id="SM00220">
    <property type="entry name" value="S_TKc"/>
    <property type="match status" value="1"/>
</dbReference>
<evidence type="ECO:0000256" key="13">
    <source>
        <dbReference type="ARBA" id="ARBA00048367"/>
    </source>
</evidence>
<dbReference type="GO" id="GO:0004693">
    <property type="term" value="F:cyclin-dependent protein serine/threonine kinase activity"/>
    <property type="evidence" value="ECO:0007669"/>
    <property type="project" value="UniProtKB-EC"/>
</dbReference>
<dbReference type="Proteomes" id="UP001334084">
    <property type="component" value="Chromosome 1"/>
</dbReference>
<keyword evidence="17" id="KW-1185">Reference proteome</keyword>
<dbReference type="SUPFAM" id="SSF56112">
    <property type="entry name" value="Protein kinase-like (PK-like)"/>
    <property type="match status" value="1"/>
</dbReference>
<dbReference type="InterPro" id="IPR000719">
    <property type="entry name" value="Prot_kinase_dom"/>
</dbReference>
<evidence type="ECO:0000256" key="4">
    <source>
        <dbReference type="ARBA" id="ARBA00012425"/>
    </source>
</evidence>
<dbReference type="PROSITE" id="PS00108">
    <property type="entry name" value="PROTEIN_KINASE_ST"/>
    <property type="match status" value="1"/>
</dbReference>
<protein>
    <recommendedName>
        <fullName evidence="11">Cyclin-dependent kinase 8</fullName>
        <ecNumber evidence="4">2.7.11.22</ecNumber>
        <ecNumber evidence="3">2.7.11.23</ecNumber>
    </recommendedName>
</protein>
<dbReference type="EC" id="2.7.11.22" evidence="4"/>
<sequence>MKNEDKNKLSCKFTKNNLQYKLQGIIGEGTFGKVYKGIKDTSKINAEYNKLDNKTEHNNTDLNKSDTIKLDTIKLDTIKLDTIKLDLNADNINADLNKTEHNNTEHNKKINNNTEHNAVNNTELNKKIKSKIEYFGIKKINQNKDGLHITTIREIKTLRKLNHKNIINLLEINVENSEIFLIFPYVRFDLNKYLKKNIPNKKEIIHIIKQISEGLKYLKSQNILHRDIKTSNILLDFDLNIKIADFGMSIITNKNMNHSPGVVTLWYRPPEILLNLKYNFQADIWGLGCILGEIIQGKSLFTGNTEIKVLECIILICGSINEKSLPNIKEMDILLPQSQRNLRKIFKNSDEELVDLLDKIMKINPEERLTIENILEDKIFKNYDGEFINNISKKYEHH</sequence>
<reference evidence="16" key="1">
    <citation type="journal article" date="2024" name="BMC Genomics">
        <title>Functional annotation of a divergent genome using sequence and structure-based similarity.</title>
        <authorList>
            <person name="Svedberg D."/>
            <person name="Winiger R.R."/>
            <person name="Berg A."/>
            <person name="Sharma H."/>
            <person name="Tellgren-Roth C."/>
            <person name="Debrunner-Vossbrinck B.A."/>
            <person name="Vossbrinck C.R."/>
            <person name="Barandun J."/>
        </authorList>
    </citation>
    <scope>NUCLEOTIDE SEQUENCE</scope>
    <source>
        <strain evidence="16">Illinois isolate</strain>
    </source>
</reference>
<dbReference type="FunFam" id="1.10.510.10:FF:000624">
    <property type="entry name" value="Mitogen-activated protein kinase"/>
    <property type="match status" value="1"/>
</dbReference>
<evidence type="ECO:0000259" key="15">
    <source>
        <dbReference type="PROSITE" id="PS50011"/>
    </source>
</evidence>
<evidence type="ECO:0000313" key="17">
    <source>
        <dbReference type="Proteomes" id="UP001334084"/>
    </source>
</evidence>
<keyword evidence="5" id="KW-0723">Serine/threonine-protein kinase</keyword>
<dbReference type="Gene3D" id="1.10.510.10">
    <property type="entry name" value="Transferase(Phosphotransferase) domain 1"/>
    <property type="match status" value="1"/>
</dbReference>
<evidence type="ECO:0000256" key="2">
    <source>
        <dbReference type="ARBA" id="ARBA00006485"/>
    </source>
</evidence>
<feature type="domain" description="Protein kinase" evidence="15">
    <location>
        <begin position="20"/>
        <end position="380"/>
    </location>
</feature>
<evidence type="ECO:0000313" key="16">
    <source>
        <dbReference type="EMBL" id="WUR02237.1"/>
    </source>
</evidence>
<evidence type="ECO:0000256" key="3">
    <source>
        <dbReference type="ARBA" id="ARBA00012409"/>
    </source>
</evidence>
<dbReference type="Gene3D" id="3.30.200.20">
    <property type="entry name" value="Phosphorylase Kinase, domain 1"/>
    <property type="match status" value="2"/>
</dbReference>
<dbReference type="GO" id="GO:0016592">
    <property type="term" value="C:mediator complex"/>
    <property type="evidence" value="ECO:0007669"/>
    <property type="project" value="TreeGrafter"/>
</dbReference>
<dbReference type="PROSITE" id="PS50011">
    <property type="entry name" value="PROTEIN_KINASE_DOM"/>
    <property type="match status" value="1"/>
</dbReference>
<evidence type="ECO:0000256" key="7">
    <source>
        <dbReference type="ARBA" id="ARBA00022741"/>
    </source>
</evidence>
<dbReference type="AlphaFoldDB" id="A0AAX4J8P0"/>
<evidence type="ECO:0000256" key="14">
    <source>
        <dbReference type="ARBA" id="ARBA00049280"/>
    </source>
</evidence>
<comment type="catalytic activity">
    <reaction evidence="13">
        <text>L-seryl-[protein] + ATP = O-phospho-L-seryl-[protein] + ADP + H(+)</text>
        <dbReference type="Rhea" id="RHEA:17989"/>
        <dbReference type="Rhea" id="RHEA-COMP:9863"/>
        <dbReference type="Rhea" id="RHEA-COMP:11604"/>
        <dbReference type="ChEBI" id="CHEBI:15378"/>
        <dbReference type="ChEBI" id="CHEBI:29999"/>
        <dbReference type="ChEBI" id="CHEBI:30616"/>
        <dbReference type="ChEBI" id="CHEBI:83421"/>
        <dbReference type="ChEBI" id="CHEBI:456216"/>
        <dbReference type="EC" id="2.7.11.22"/>
    </reaction>
</comment>
<dbReference type="GO" id="GO:0008353">
    <property type="term" value="F:RNA polymerase II CTD heptapeptide repeat kinase activity"/>
    <property type="evidence" value="ECO:0007669"/>
    <property type="project" value="UniProtKB-EC"/>
</dbReference>
<gene>
    <name evidence="16" type="ORF">VNE69_01176</name>
</gene>
<organism evidence="16 17">
    <name type="scientific">Vairimorpha necatrix</name>
    <dbReference type="NCBI Taxonomy" id="6039"/>
    <lineage>
        <taxon>Eukaryota</taxon>
        <taxon>Fungi</taxon>
        <taxon>Fungi incertae sedis</taxon>
        <taxon>Microsporidia</taxon>
        <taxon>Nosematidae</taxon>
        <taxon>Vairimorpha</taxon>
    </lineage>
</organism>
<name>A0AAX4J8P0_9MICR</name>
<dbReference type="GeneID" id="90540040"/>
<evidence type="ECO:0000256" key="10">
    <source>
        <dbReference type="ARBA" id="ARBA00023242"/>
    </source>
</evidence>
<evidence type="ECO:0000256" key="6">
    <source>
        <dbReference type="ARBA" id="ARBA00022679"/>
    </source>
</evidence>
<keyword evidence="10" id="KW-0539">Nucleus</keyword>
<dbReference type="EMBL" id="CP142726">
    <property type="protein sequence ID" value="WUR02237.1"/>
    <property type="molecule type" value="Genomic_DNA"/>
</dbReference>
<comment type="subcellular location">
    <subcellularLocation>
        <location evidence="1">Nucleus</location>
    </subcellularLocation>
</comment>
<proteinExistence type="inferred from homology"/>
<dbReference type="PANTHER" id="PTHR24056:SF495">
    <property type="entry name" value="CYCLIN-DEPENDENT KINASE 8-RELATED"/>
    <property type="match status" value="1"/>
</dbReference>
<dbReference type="InterPro" id="IPR008271">
    <property type="entry name" value="Ser/Thr_kinase_AS"/>
</dbReference>
<evidence type="ECO:0000256" key="9">
    <source>
        <dbReference type="ARBA" id="ARBA00022840"/>
    </source>
</evidence>
<evidence type="ECO:0000256" key="11">
    <source>
        <dbReference type="ARBA" id="ARBA00041823"/>
    </source>
</evidence>
<evidence type="ECO:0000256" key="5">
    <source>
        <dbReference type="ARBA" id="ARBA00022527"/>
    </source>
</evidence>
<dbReference type="PANTHER" id="PTHR24056">
    <property type="entry name" value="CELL DIVISION PROTEIN KINASE"/>
    <property type="match status" value="1"/>
</dbReference>
<keyword evidence="7" id="KW-0547">Nucleotide-binding</keyword>
<dbReference type="EC" id="2.7.11.23" evidence="3"/>
<dbReference type="GO" id="GO:0005524">
    <property type="term" value="F:ATP binding"/>
    <property type="evidence" value="ECO:0007669"/>
    <property type="project" value="UniProtKB-KW"/>
</dbReference>
<comment type="catalytic activity">
    <reaction evidence="12">
        <text>L-threonyl-[protein] + ATP = O-phospho-L-threonyl-[protein] + ADP + H(+)</text>
        <dbReference type="Rhea" id="RHEA:46608"/>
        <dbReference type="Rhea" id="RHEA-COMP:11060"/>
        <dbReference type="Rhea" id="RHEA-COMP:11605"/>
        <dbReference type="ChEBI" id="CHEBI:15378"/>
        <dbReference type="ChEBI" id="CHEBI:30013"/>
        <dbReference type="ChEBI" id="CHEBI:30616"/>
        <dbReference type="ChEBI" id="CHEBI:61977"/>
        <dbReference type="ChEBI" id="CHEBI:456216"/>
        <dbReference type="EC" id="2.7.11.22"/>
    </reaction>
</comment>
<dbReference type="KEGG" id="vnx:VNE69_01176"/>
<comment type="catalytic activity">
    <reaction evidence="14">
        <text>[DNA-directed RNA polymerase] + ATP = phospho-[DNA-directed RNA polymerase] + ADP + H(+)</text>
        <dbReference type="Rhea" id="RHEA:10216"/>
        <dbReference type="Rhea" id="RHEA-COMP:11321"/>
        <dbReference type="Rhea" id="RHEA-COMP:11322"/>
        <dbReference type="ChEBI" id="CHEBI:15378"/>
        <dbReference type="ChEBI" id="CHEBI:30616"/>
        <dbReference type="ChEBI" id="CHEBI:43176"/>
        <dbReference type="ChEBI" id="CHEBI:68546"/>
        <dbReference type="ChEBI" id="CHEBI:456216"/>
        <dbReference type="EC" id="2.7.11.23"/>
    </reaction>
</comment>